<dbReference type="InterPro" id="IPR011055">
    <property type="entry name" value="Dup_hybrid_motif"/>
</dbReference>
<dbReference type="Gene3D" id="2.70.70.10">
    <property type="entry name" value="Glucose Permease (Domain IIA)"/>
    <property type="match status" value="1"/>
</dbReference>
<dbReference type="GO" id="GO:0016787">
    <property type="term" value="F:hydrolase activity"/>
    <property type="evidence" value="ECO:0007669"/>
    <property type="project" value="UniProtKB-KW"/>
</dbReference>
<protein>
    <submittedName>
        <fullName evidence="4">M23 family metallopeptidase</fullName>
        <ecNumber evidence="4">3.4.24.-</ecNumber>
    </submittedName>
</protein>
<organism evidence="4 5">
    <name type="scientific">Arthrobacter citreus</name>
    <dbReference type="NCBI Taxonomy" id="1670"/>
    <lineage>
        <taxon>Bacteria</taxon>
        <taxon>Bacillati</taxon>
        <taxon>Actinomycetota</taxon>
        <taxon>Actinomycetes</taxon>
        <taxon>Micrococcales</taxon>
        <taxon>Micrococcaceae</taxon>
        <taxon>Arthrobacter</taxon>
    </lineage>
</organism>
<feature type="domain" description="M23ase beta-sheet core" evidence="3">
    <location>
        <begin position="104"/>
        <end position="198"/>
    </location>
</feature>
<keyword evidence="5" id="KW-1185">Reference proteome</keyword>
<dbReference type="EMBL" id="CP151657">
    <property type="protein sequence ID" value="WZP15943.1"/>
    <property type="molecule type" value="Genomic_DNA"/>
</dbReference>
<dbReference type="Pfam" id="PF01551">
    <property type="entry name" value="Peptidase_M23"/>
    <property type="match status" value="1"/>
</dbReference>
<proteinExistence type="predicted"/>
<dbReference type="CDD" id="cd12797">
    <property type="entry name" value="M23_peptidase"/>
    <property type="match status" value="1"/>
</dbReference>
<dbReference type="InterPro" id="IPR050570">
    <property type="entry name" value="Cell_wall_metabolism_enzyme"/>
</dbReference>
<name>A0ABZ2ZUT6_9MICC</name>
<evidence type="ECO:0000256" key="1">
    <source>
        <dbReference type="ARBA" id="ARBA00022729"/>
    </source>
</evidence>
<sequence length="204" mass="21124">MGAAAALVVGSVVVGTAQSAHEPGELQRTTVVSELPAEEPAEAEPAEPEGPSEGQGSTTPVEGPAEPAPEPEPEPASVPLDELRVTSPFGWRENPLLASGALEFHNGIDFGAVTGTPVKAAAGGTVTYAEYHQYGGLRIVVDHGNGTETTYNHLSEIHVEVGQQVDFNTVIGAIGSTGNSTGPHLHFEVMINGEYQDPAVWLGI</sequence>
<evidence type="ECO:0000313" key="4">
    <source>
        <dbReference type="EMBL" id="WZP15943.1"/>
    </source>
</evidence>
<feature type="region of interest" description="Disordered" evidence="2">
    <location>
        <begin position="16"/>
        <end position="78"/>
    </location>
</feature>
<gene>
    <name evidence="4" type="ORF">AAE021_17655</name>
</gene>
<keyword evidence="1" id="KW-0732">Signal</keyword>
<evidence type="ECO:0000313" key="5">
    <source>
        <dbReference type="Proteomes" id="UP001448858"/>
    </source>
</evidence>
<evidence type="ECO:0000256" key="2">
    <source>
        <dbReference type="SAM" id="MobiDB-lite"/>
    </source>
</evidence>
<evidence type="ECO:0000259" key="3">
    <source>
        <dbReference type="Pfam" id="PF01551"/>
    </source>
</evidence>
<dbReference type="Proteomes" id="UP001448858">
    <property type="component" value="Chromosome"/>
</dbReference>
<dbReference type="PANTHER" id="PTHR21666:SF289">
    <property type="entry name" value="L-ALA--D-GLU ENDOPEPTIDASE"/>
    <property type="match status" value="1"/>
</dbReference>
<keyword evidence="4" id="KW-0378">Hydrolase</keyword>
<dbReference type="SUPFAM" id="SSF51261">
    <property type="entry name" value="Duplicated hybrid motif"/>
    <property type="match status" value="1"/>
</dbReference>
<dbReference type="RefSeq" id="WP_342023594.1">
    <property type="nucleotide sequence ID" value="NZ_CP151657.1"/>
</dbReference>
<feature type="compositionally biased region" description="Pro residues" evidence="2">
    <location>
        <begin position="66"/>
        <end position="76"/>
    </location>
</feature>
<reference evidence="4 5" key="1">
    <citation type="submission" date="2024-04" db="EMBL/GenBank/DDBJ databases">
        <title>Arthrobacter sp. from Plains bison fecal sample.</title>
        <authorList>
            <person name="Ruzzini A."/>
        </authorList>
    </citation>
    <scope>NUCLEOTIDE SEQUENCE [LARGE SCALE GENOMIC DNA]</scope>
    <source>
        <strain evidence="4 5">EINP1</strain>
    </source>
</reference>
<accession>A0ABZ2ZUT6</accession>
<dbReference type="InterPro" id="IPR016047">
    <property type="entry name" value="M23ase_b-sheet_dom"/>
</dbReference>
<dbReference type="EC" id="3.4.24.-" evidence="4"/>
<dbReference type="PANTHER" id="PTHR21666">
    <property type="entry name" value="PEPTIDASE-RELATED"/>
    <property type="match status" value="1"/>
</dbReference>
<feature type="compositionally biased region" description="Acidic residues" evidence="2">
    <location>
        <begin position="36"/>
        <end position="47"/>
    </location>
</feature>